<name>A0ABS9BFZ4_9BACT</name>
<dbReference type="RefSeq" id="WP_234864722.1">
    <property type="nucleotide sequence ID" value="NZ_JAKEVY010000001.1"/>
</dbReference>
<organism evidence="2 3">
    <name type="scientific">Flavihumibacter fluminis</name>
    <dbReference type="NCBI Taxonomy" id="2909236"/>
    <lineage>
        <taxon>Bacteria</taxon>
        <taxon>Pseudomonadati</taxon>
        <taxon>Bacteroidota</taxon>
        <taxon>Chitinophagia</taxon>
        <taxon>Chitinophagales</taxon>
        <taxon>Chitinophagaceae</taxon>
        <taxon>Flavihumibacter</taxon>
    </lineage>
</organism>
<dbReference type="Pfam" id="PF18925">
    <property type="entry name" value="DUF5675"/>
    <property type="match status" value="1"/>
</dbReference>
<comment type="caution">
    <text evidence="2">The sequence shown here is derived from an EMBL/GenBank/DDBJ whole genome shotgun (WGS) entry which is preliminary data.</text>
</comment>
<dbReference type="EMBL" id="JAKEVY010000001">
    <property type="protein sequence ID" value="MCF1714195.1"/>
    <property type="molecule type" value="Genomic_DNA"/>
</dbReference>
<gene>
    <name evidence="2" type="ORF">L0U88_06105</name>
</gene>
<proteinExistence type="predicted"/>
<protein>
    <submittedName>
        <fullName evidence="2">DUF5675 family protein</fullName>
    </submittedName>
</protein>
<evidence type="ECO:0000259" key="1">
    <source>
        <dbReference type="Pfam" id="PF18925"/>
    </source>
</evidence>
<evidence type="ECO:0000313" key="3">
    <source>
        <dbReference type="Proteomes" id="UP001200145"/>
    </source>
</evidence>
<keyword evidence="3" id="KW-1185">Reference proteome</keyword>
<reference evidence="2 3" key="1">
    <citation type="submission" date="2022-01" db="EMBL/GenBank/DDBJ databases">
        <title>Flavihumibacter sp. nov., isolated from sediment of a river.</title>
        <authorList>
            <person name="Liu H."/>
        </authorList>
    </citation>
    <scope>NUCLEOTIDE SEQUENCE [LARGE SCALE GENOMIC DNA]</scope>
    <source>
        <strain evidence="2 3">RY-1</strain>
    </source>
</reference>
<dbReference type="InterPro" id="IPR043732">
    <property type="entry name" value="DUF5675"/>
</dbReference>
<dbReference type="Proteomes" id="UP001200145">
    <property type="component" value="Unassembled WGS sequence"/>
</dbReference>
<sequence length="88" mass="9579">MAECLLLVKGVPDRTLILIHRANHAAKELKGCIAPVTELTAPGKGKGSARAFKVLMRLVFKSISDEEPIWLQISKLPANSSPVKFNTL</sequence>
<accession>A0ABS9BFZ4</accession>
<feature type="domain" description="DUF5675" evidence="1">
    <location>
        <begin position="4"/>
        <end position="59"/>
    </location>
</feature>
<evidence type="ECO:0000313" key="2">
    <source>
        <dbReference type="EMBL" id="MCF1714195.1"/>
    </source>
</evidence>